<accession>A0A1I8AKH9</accession>
<protein>
    <submittedName>
        <fullName evidence="2">Uncharacterized protein</fullName>
    </submittedName>
</protein>
<dbReference type="Proteomes" id="UP000095287">
    <property type="component" value="Unplaced"/>
</dbReference>
<proteinExistence type="predicted"/>
<evidence type="ECO:0000313" key="1">
    <source>
        <dbReference type="Proteomes" id="UP000095287"/>
    </source>
</evidence>
<keyword evidence="1" id="KW-1185">Reference proteome</keyword>
<evidence type="ECO:0000313" key="2">
    <source>
        <dbReference type="WBParaSite" id="L893_g6538.t1"/>
    </source>
</evidence>
<reference evidence="2" key="1">
    <citation type="submission" date="2016-11" db="UniProtKB">
        <authorList>
            <consortium name="WormBaseParasite"/>
        </authorList>
    </citation>
    <scope>IDENTIFICATION</scope>
</reference>
<dbReference type="WBParaSite" id="L893_g6538.t1">
    <property type="protein sequence ID" value="L893_g6538.t1"/>
    <property type="gene ID" value="L893_g6538"/>
</dbReference>
<name>A0A1I8AKH9_9BILA</name>
<dbReference type="AlphaFoldDB" id="A0A1I8AKH9"/>
<sequence length="183" mass="20422">MDEINAKLSRSCSSPKVYTRAPIYGRHQRSEVRIEGSKRILGWTTSLEISWCHYLIEMNKSKTMCQIAKVVSSFDKEIYLGKLWSEGSAHGFRTSESLLTARSTRMRIEGMELGGSYPPGDQLSSKGLLIPIELHPSSDLVPSRQSTIPEDDGFHSLASPNLLDIDCVADNPEGAYGKWRFIA</sequence>
<organism evidence="1 2">
    <name type="scientific">Steinernema glaseri</name>
    <dbReference type="NCBI Taxonomy" id="37863"/>
    <lineage>
        <taxon>Eukaryota</taxon>
        <taxon>Metazoa</taxon>
        <taxon>Ecdysozoa</taxon>
        <taxon>Nematoda</taxon>
        <taxon>Chromadorea</taxon>
        <taxon>Rhabditida</taxon>
        <taxon>Tylenchina</taxon>
        <taxon>Panagrolaimomorpha</taxon>
        <taxon>Strongyloidoidea</taxon>
        <taxon>Steinernematidae</taxon>
        <taxon>Steinernema</taxon>
    </lineage>
</organism>